<dbReference type="EMBL" id="LXQA010173685">
    <property type="protein sequence ID" value="MCI29595.1"/>
    <property type="molecule type" value="Genomic_DNA"/>
</dbReference>
<name>A0A392R224_9FABA</name>
<dbReference type="PANTHER" id="PTHR11977:SF120">
    <property type="entry name" value="ACTIN FILAMENT BUNDLING PROTEIN P-115-ABP"/>
    <property type="match status" value="1"/>
</dbReference>
<evidence type="ECO:0000313" key="2">
    <source>
        <dbReference type="Proteomes" id="UP000265520"/>
    </source>
</evidence>
<accession>A0A392R224</accession>
<dbReference type="AlphaFoldDB" id="A0A392R224"/>
<dbReference type="Proteomes" id="UP000265520">
    <property type="component" value="Unassembled WGS sequence"/>
</dbReference>
<feature type="non-terminal residue" evidence="1">
    <location>
        <position position="80"/>
    </location>
</feature>
<dbReference type="GO" id="GO:0051014">
    <property type="term" value="P:actin filament severing"/>
    <property type="evidence" value="ECO:0007669"/>
    <property type="project" value="TreeGrafter"/>
</dbReference>
<comment type="caution">
    <text evidence="1">The sequence shown here is derived from an EMBL/GenBank/DDBJ whole genome shotgun (WGS) entry which is preliminary data.</text>
</comment>
<dbReference type="PANTHER" id="PTHR11977">
    <property type="entry name" value="VILLIN"/>
    <property type="match status" value="1"/>
</dbReference>
<protein>
    <submittedName>
        <fullName evidence="1">Villin-4-like</fullName>
    </submittedName>
</protein>
<keyword evidence="2" id="KW-1185">Reference proteome</keyword>
<reference evidence="1 2" key="1">
    <citation type="journal article" date="2018" name="Front. Plant Sci.">
        <title>Red Clover (Trifolium pratense) and Zigzag Clover (T. medium) - A Picture of Genomic Similarities and Differences.</title>
        <authorList>
            <person name="Dluhosova J."/>
            <person name="Istvanek J."/>
            <person name="Nedelnik J."/>
            <person name="Repkova J."/>
        </authorList>
    </citation>
    <scope>NUCLEOTIDE SEQUENCE [LARGE SCALE GENOMIC DNA]</scope>
    <source>
        <strain evidence="2">cv. 10/8</strain>
        <tissue evidence="1">Leaf</tissue>
    </source>
</reference>
<dbReference type="InterPro" id="IPR007122">
    <property type="entry name" value="Villin/Gelsolin"/>
</dbReference>
<dbReference type="SUPFAM" id="SSF55753">
    <property type="entry name" value="Actin depolymerizing proteins"/>
    <property type="match status" value="1"/>
</dbReference>
<evidence type="ECO:0000313" key="1">
    <source>
        <dbReference type="EMBL" id="MCI29595.1"/>
    </source>
</evidence>
<sequence length="80" mass="9006">MVESMKFLASQARIYEGNEPIQFHSILQTFIVFKGGLSDGYKTYIAEKEIPDDTYTEDSLGLFRIQGSGPDNMQAIQVEP</sequence>
<dbReference type="GO" id="GO:0051015">
    <property type="term" value="F:actin filament binding"/>
    <property type="evidence" value="ECO:0007669"/>
    <property type="project" value="InterPro"/>
</dbReference>
<organism evidence="1 2">
    <name type="scientific">Trifolium medium</name>
    <dbReference type="NCBI Taxonomy" id="97028"/>
    <lineage>
        <taxon>Eukaryota</taxon>
        <taxon>Viridiplantae</taxon>
        <taxon>Streptophyta</taxon>
        <taxon>Embryophyta</taxon>
        <taxon>Tracheophyta</taxon>
        <taxon>Spermatophyta</taxon>
        <taxon>Magnoliopsida</taxon>
        <taxon>eudicotyledons</taxon>
        <taxon>Gunneridae</taxon>
        <taxon>Pentapetalae</taxon>
        <taxon>rosids</taxon>
        <taxon>fabids</taxon>
        <taxon>Fabales</taxon>
        <taxon>Fabaceae</taxon>
        <taxon>Papilionoideae</taxon>
        <taxon>50 kb inversion clade</taxon>
        <taxon>NPAAA clade</taxon>
        <taxon>Hologalegina</taxon>
        <taxon>IRL clade</taxon>
        <taxon>Trifolieae</taxon>
        <taxon>Trifolium</taxon>
    </lineage>
</organism>
<proteinExistence type="predicted"/>